<reference evidence="1 2" key="1">
    <citation type="submission" date="2018-01" db="EMBL/GenBank/DDBJ databases">
        <title>The whole genome sequencing and assembly of Paenibacillus chitinolyticus KCCM 41400 strain.</title>
        <authorList>
            <person name="Kim J.-Y."/>
            <person name="Park M.-K."/>
            <person name="Lee Y.-J."/>
            <person name="Yi H."/>
            <person name="Bahn Y.-S."/>
            <person name="Kim J.F."/>
            <person name="Lee D.-W."/>
        </authorList>
    </citation>
    <scope>NUCLEOTIDE SEQUENCE [LARGE SCALE GENOMIC DNA]</scope>
    <source>
        <strain evidence="1 2">KCCM 41400</strain>
    </source>
</reference>
<gene>
    <name evidence="1" type="ORF">PC41400_08945</name>
</gene>
<protein>
    <submittedName>
        <fullName evidence="1">Uncharacterized protein</fullName>
    </submittedName>
</protein>
<evidence type="ECO:0000313" key="1">
    <source>
        <dbReference type="EMBL" id="QAV17783.1"/>
    </source>
</evidence>
<dbReference type="EMBL" id="CP026520">
    <property type="protein sequence ID" value="QAV17783.1"/>
    <property type="molecule type" value="Genomic_DNA"/>
</dbReference>
<name>A0A410WTV3_9BACL</name>
<dbReference type="OrthoDB" id="981992at2"/>
<dbReference type="AlphaFoldDB" id="A0A410WTV3"/>
<dbReference type="Proteomes" id="UP000288943">
    <property type="component" value="Chromosome"/>
</dbReference>
<organism evidence="1 2">
    <name type="scientific">Paenibacillus chitinolyticus</name>
    <dbReference type="NCBI Taxonomy" id="79263"/>
    <lineage>
        <taxon>Bacteria</taxon>
        <taxon>Bacillati</taxon>
        <taxon>Bacillota</taxon>
        <taxon>Bacilli</taxon>
        <taxon>Bacillales</taxon>
        <taxon>Paenibacillaceae</taxon>
        <taxon>Paenibacillus</taxon>
    </lineage>
</organism>
<dbReference type="KEGG" id="pchi:PC41400_08945"/>
<evidence type="ECO:0000313" key="2">
    <source>
        <dbReference type="Proteomes" id="UP000288943"/>
    </source>
</evidence>
<accession>A0A410WTV3</accession>
<sequence>MAVFRCDCGKGLSNSRCPNDIELILFTDYEWDSIQEKVHEGADIYDFEPKYDVWRCPECARIYVFKGVSLLYQYKLEK</sequence>
<proteinExistence type="predicted"/>